<feature type="domain" description="Peptidase S9 prolyl oligopeptidase catalytic" evidence="3">
    <location>
        <begin position="440"/>
        <end position="638"/>
    </location>
</feature>
<protein>
    <submittedName>
        <fullName evidence="4">S9 family peptidase</fullName>
    </submittedName>
</protein>
<comment type="caution">
    <text evidence="4">The sequence shown here is derived from an EMBL/GenBank/DDBJ whole genome shotgun (WGS) entry which is preliminary data.</text>
</comment>
<keyword evidence="5" id="KW-1185">Reference proteome</keyword>
<dbReference type="SUPFAM" id="SSF53474">
    <property type="entry name" value="alpha/beta-Hydrolases"/>
    <property type="match status" value="1"/>
</dbReference>
<proteinExistence type="predicted"/>
<accession>A0AAW3ZI83</accession>
<evidence type="ECO:0000259" key="3">
    <source>
        <dbReference type="Pfam" id="PF00326"/>
    </source>
</evidence>
<gene>
    <name evidence="4" type="ORF">IFO71_05680</name>
</gene>
<dbReference type="InterPro" id="IPR011042">
    <property type="entry name" value="6-blade_b-propeller_TolB-like"/>
</dbReference>
<evidence type="ECO:0000313" key="4">
    <source>
        <dbReference type="EMBL" id="MBD8525229.1"/>
    </source>
</evidence>
<dbReference type="GO" id="GO:0006508">
    <property type="term" value="P:proteolysis"/>
    <property type="evidence" value="ECO:0007669"/>
    <property type="project" value="InterPro"/>
</dbReference>
<keyword evidence="1" id="KW-0378">Hydrolase</keyword>
<dbReference type="AlphaFoldDB" id="A0AAW3ZI83"/>
<dbReference type="Pfam" id="PF00326">
    <property type="entry name" value="Peptidase_S9"/>
    <property type="match status" value="1"/>
</dbReference>
<reference evidence="4 5" key="1">
    <citation type="submission" date="2020-09" db="EMBL/GenBank/DDBJ databases">
        <title>Pseudoxanthomonas sp. CAU 1598 isolated from sand of Yaerae Beach.</title>
        <authorList>
            <person name="Kim W."/>
        </authorList>
    </citation>
    <scope>NUCLEOTIDE SEQUENCE [LARGE SCALE GENOMIC DNA]</scope>
    <source>
        <strain evidence="4 5">CAU 1598</strain>
    </source>
</reference>
<organism evidence="4 5">
    <name type="scientific">Pseudomarimonas arenosa</name>
    <dbReference type="NCBI Taxonomy" id="2774145"/>
    <lineage>
        <taxon>Bacteria</taxon>
        <taxon>Pseudomonadati</taxon>
        <taxon>Pseudomonadota</taxon>
        <taxon>Gammaproteobacteria</taxon>
        <taxon>Lysobacterales</taxon>
        <taxon>Lysobacteraceae</taxon>
        <taxon>Pseudomarimonas</taxon>
    </lineage>
</organism>
<keyword evidence="2" id="KW-0732">Signal</keyword>
<sequence>MCSVHVQRQLCALVLLFAAAQAAASDPIKQSAEELQAARVEAEAAERPALLERHALERGGRLGQSRLAPDGRHLVYSQQQDDASELWLLRLDAGDKKEPVRRRLLSEARGLSFDWSGDGARLWLADPLGLAVFESQSGQLRRLYKWQSERHPRYWGVDPRAHGYALLQEKVPDKDGWQYRYLRIDAAANTELIWSGDQSLRGVLLDAAGELRFSAGYEGVDYDTVVRRHQPERSEELLRCRGSERCMLSASTADFSVLWVVSQQGDDRSSLRRWQAGRWTLEHQDPAGIADVAAALHAADGEWRALAYHPARRIWHARDPEMAHRLQRWQRQIGRANLSIEASADGRTWLLRAARADWPQDKLFLYRQGEPQLQPLLPELAAAVDLQAKALVDAIPLHYPASDGRLLHGYVYLPRGLPLGQAGLIAMIHGGPFNRDRDRFDPYVQLLVNRGHIVFQPNFRGSTGYGQRYLHSAEGEFGNGRVLADIIEGMDYLLAQGIGDAGKQAVMGHSFGGYASLLAVSHHPQRFRFAYASAAPVDMGWVMTGIGREDSGGLPEDGPPAEIHLRHYGLHDSAEHAERLRQDAPLKHLDKLQADVLLWAGARDDRVPLNSIVRYAAGLKQAGKPVSLLIDPEAGHGPDNKLSAEALIYLAERAAQQHLGGRLQAPSPELSQFLNRHSKL</sequence>
<evidence type="ECO:0000256" key="2">
    <source>
        <dbReference type="SAM" id="SignalP"/>
    </source>
</evidence>
<name>A0AAW3ZI83_9GAMM</name>
<dbReference type="InterPro" id="IPR011044">
    <property type="entry name" value="Quino_amine_DH_bsu"/>
</dbReference>
<feature type="signal peptide" evidence="2">
    <location>
        <begin position="1"/>
        <end position="24"/>
    </location>
</feature>
<dbReference type="Gene3D" id="2.120.10.30">
    <property type="entry name" value="TolB, C-terminal domain"/>
    <property type="match status" value="1"/>
</dbReference>
<feature type="chain" id="PRO_5043789420" evidence="2">
    <location>
        <begin position="25"/>
        <end position="680"/>
    </location>
</feature>
<dbReference type="InterPro" id="IPR001375">
    <property type="entry name" value="Peptidase_S9_cat"/>
</dbReference>
<dbReference type="Gene3D" id="3.40.50.1820">
    <property type="entry name" value="alpha/beta hydrolase"/>
    <property type="match status" value="1"/>
</dbReference>
<dbReference type="Proteomes" id="UP000613768">
    <property type="component" value="Unassembled WGS sequence"/>
</dbReference>
<dbReference type="RefSeq" id="WP_192028569.1">
    <property type="nucleotide sequence ID" value="NZ_JACYTR010000007.1"/>
</dbReference>
<evidence type="ECO:0000313" key="5">
    <source>
        <dbReference type="Proteomes" id="UP000613768"/>
    </source>
</evidence>
<dbReference type="InterPro" id="IPR029058">
    <property type="entry name" value="AB_hydrolase_fold"/>
</dbReference>
<dbReference type="PANTHER" id="PTHR42776:SF27">
    <property type="entry name" value="DIPEPTIDYL PEPTIDASE FAMILY MEMBER 6"/>
    <property type="match status" value="1"/>
</dbReference>
<dbReference type="EMBL" id="JACYTR010000007">
    <property type="protein sequence ID" value="MBD8525229.1"/>
    <property type="molecule type" value="Genomic_DNA"/>
</dbReference>
<dbReference type="GO" id="GO:0004252">
    <property type="term" value="F:serine-type endopeptidase activity"/>
    <property type="evidence" value="ECO:0007669"/>
    <property type="project" value="TreeGrafter"/>
</dbReference>
<dbReference type="PANTHER" id="PTHR42776">
    <property type="entry name" value="SERINE PEPTIDASE S9 FAMILY MEMBER"/>
    <property type="match status" value="1"/>
</dbReference>
<evidence type="ECO:0000256" key="1">
    <source>
        <dbReference type="ARBA" id="ARBA00022801"/>
    </source>
</evidence>
<dbReference type="SUPFAM" id="SSF50969">
    <property type="entry name" value="YVTN repeat-like/Quinoprotein amine dehydrogenase"/>
    <property type="match status" value="1"/>
</dbReference>